<evidence type="ECO:0000259" key="1">
    <source>
        <dbReference type="Pfam" id="PF13860"/>
    </source>
</evidence>
<evidence type="ECO:0000313" key="3">
    <source>
        <dbReference type="Proteomes" id="UP000736328"/>
    </source>
</evidence>
<dbReference type="NCBIfam" id="TIGR04183">
    <property type="entry name" value="Por_Secre_tail"/>
    <property type="match status" value="1"/>
</dbReference>
<dbReference type="InterPro" id="IPR026444">
    <property type="entry name" value="Secre_tail"/>
</dbReference>
<gene>
    <name evidence="2" type="ORF">HY768_05425</name>
</gene>
<dbReference type="AlphaFoldDB" id="A0A933MJG7"/>
<dbReference type="EMBL" id="JACQXR010000068">
    <property type="protein sequence ID" value="MBI4726649.1"/>
    <property type="molecule type" value="Genomic_DNA"/>
</dbReference>
<feature type="non-terminal residue" evidence="2">
    <location>
        <position position="1"/>
    </location>
</feature>
<dbReference type="SUPFAM" id="SSF50939">
    <property type="entry name" value="Sialidases"/>
    <property type="match status" value="1"/>
</dbReference>
<dbReference type="InterPro" id="IPR036278">
    <property type="entry name" value="Sialidase_sf"/>
</dbReference>
<dbReference type="Gene3D" id="2.60.40.4070">
    <property type="match status" value="1"/>
</dbReference>
<dbReference type="Pfam" id="PF13860">
    <property type="entry name" value="FlgD_ig"/>
    <property type="match status" value="1"/>
</dbReference>
<dbReference type="Proteomes" id="UP000736328">
    <property type="component" value="Unassembled WGS sequence"/>
</dbReference>
<proteinExistence type="predicted"/>
<evidence type="ECO:0000313" key="2">
    <source>
        <dbReference type="EMBL" id="MBI4726649.1"/>
    </source>
</evidence>
<name>A0A933MJG7_UNCT6</name>
<protein>
    <submittedName>
        <fullName evidence="2">T9SS type A sorting domain-containing protein</fullName>
    </submittedName>
</protein>
<accession>A0A933MJG7</accession>
<reference evidence="2" key="1">
    <citation type="submission" date="2020-07" db="EMBL/GenBank/DDBJ databases">
        <title>Huge and variable diversity of episymbiotic CPR bacteria and DPANN archaea in groundwater ecosystems.</title>
        <authorList>
            <person name="He C.Y."/>
            <person name="Keren R."/>
            <person name="Whittaker M."/>
            <person name="Farag I.F."/>
            <person name="Doudna J."/>
            <person name="Cate J.H.D."/>
            <person name="Banfield J.F."/>
        </authorList>
    </citation>
    <scope>NUCLEOTIDE SEQUENCE</scope>
    <source>
        <strain evidence="2">NC_groundwater_1520_Pr4_B-0.1um_53_5</strain>
    </source>
</reference>
<dbReference type="InterPro" id="IPR025965">
    <property type="entry name" value="FlgD/Vpr_Ig-like"/>
</dbReference>
<sequence>YTVNHAAPIERTIWSYRVPDNLIGQTMQMHVTAMDRSGNIGNWSPYVQINTKVFTNSNTLLATAYNNGRHLLYDGNSKLHLTYTSADSIFYQNSKDDGYTWSGTWASGPGLYSGGKNPSSVIGIYGGDTVIAWKAETPLGGWVLKTAKHSGKTWQNVGTILEFGGGYEISGYVSPPAMVVNSAGTHLVIEGVDSYCAIGGQSGTWDWKLLYGFRPVGGSTFSWTVLDTASGGWGPWPTESPTICIDSKGGIHVAWDYDGEIYWRVYDPYAKAWKSKINLSKSLNVVSKEPSLAFYGDVHIVWQEGNDIWHNKGNWGFQSAYKSKALDKPFSWHGAENVSNNPDTASVNPVFDGNYIAWSEVMPSGDTEAYMSLYKDFAWQPAKNYSNNPTQPSGYPQIAYRQNVDGNKMTTIWTEGTEPLYSLIARDSAGPVTPQLAADVGGTEPSIYTIERDGYIVYGGTKDTASNAITVDYDSTALEYYLPTLDREQKQTLKMSLYQEYTDKADYIYQVWVDDASLGAVKVSSGQMVTFEKDLPNAVSHDGEGVLKIVNLKKGAIVTCDNWQLFAYDKATGRNDGHGGAQAELSEARPVAYRYELMQNAPNPCKQSTRINYQLAKPGQVSLKVYNTLGQAVKTLVNESQNPGPYSVKWDGRDETGRQTSAGIYFYRLNAGEFNSAKKMALLR</sequence>
<feature type="domain" description="FlgD/Vpr Ig-like" evidence="1">
    <location>
        <begin position="609"/>
        <end position="670"/>
    </location>
</feature>
<comment type="caution">
    <text evidence="2">The sequence shown here is derived from an EMBL/GenBank/DDBJ whole genome shotgun (WGS) entry which is preliminary data.</text>
</comment>
<organism evidence="2 3">
    <name type="scientific">candidate division TA06 bacterium</name>
    <dbReference type="NCBI Taxonomy" id="2250710"/>
    <lineage>
        <taxon>Bacteria</taxon>
        <taxon>Bacteria division TA06</taxon>
    </lineage>
</organism>